<evidence type="ECO:0000256" key="6">
    <source>
        <dbReference type="SAM" id="MobiDB-lite"/>
    </source>
</evidence>
<evidence type="ECO:0000259" key="7">
    <source>
        <dbReference type="PROSITE" id="PS50011"/>
    </source>
</evidence>
<evidence type="ECO:0000256" key="1">
    <source>
        <dbReference type="ARBA" id="ARBA00022679"/>
    </source>
</evidence>
<feature type="domain" description="Protein kinase" evidence="7">
    <location>
        <begin position="89"/>
        <end position="386"/>
    </location>
</feature>
<dbReference type="SMART" id="SM00220">
    <property type="entry name" value="S_TKc"/>
    <property type="match status" value="1"/>
</dbReference>
<evidence type="ECO:0000256" key="2">
    <source>
        <dbReference type="ARBA" id="ARBA00022741"/>
    </source>
</evidence>
<keyword evidence="1 8" id="KW-0808">Transferase</keyword>
<dbReference type="InterPro" id="IPR008271">
    <property type="entry name" value="Ser/Thr_kinase_AS"/>
</dbReference>
<dbReference type="Gene3D" id="3.30.200.20">
    <property type="entry name" value="Phosphorylase Kinase, domain 1"/>
    <property type="match status" value="1"/>
</dbReference>
<dbReference type="InterPro" id="IPR017441">
    <property type="entry name" value="Protein_kinase_ATP_BS"/>
</dbReference>
<dbReference type="SUPFAM" id="SSF48452">
    <property type="entry name" value="TPR-like"/>
    <property type="match status" value="2"/>
</dbReference>
<organism evidence="8 9">
    <name type="scientific">Paludisphaera mucosa</name>
    <dbReference type="NCBI Taxonomy" id="3030827"/>
    <lineage>
        <taxon>Bacteria</taxon>
        <taxon>Pseudomonadati</taxon>
        <taxon>Planctomycetota</taxon>
        <taxon>Planctomycetia</taxon>
        <taxon>Isosphaerales</taxon>
        <taxon>Isosphaeraceae</taxon>
        <taxon>Paludisphaera</taxon>
    </lineage>
</organism>
<dbReference type="EC" id="2.7.11.1" evidence="8"/>
<name>A0ABT6FL90_9BACT</name>
<sequence>MPPRDLRSIFLGAVDLPPGPGRDAFLDEACDGGPALRAQMEALLRAHEAAGGFVDSPTTGASPDADAPPGAAVDAEASRTGIGSRIGPYKLLQVIGEGGMGVVFMAEQERPVRRRVALKVIRAGMDTGQVVARFEAERQALALMDHPNIARILDGGATDAGRPYFVMELIAGVPITRFCDEAGLSLQERLKLFTAVCGAVQHAHQKGVVHRDLKPSNILVATVDGRPTPKVIDFGVAKAIEQRLTERTMFTQFGALVGTPQYMSPEQADVGGLDVDTRSDVYSLGVILYELLTGSTPLERDGLVGAAVAAILLRIREEEPPRPSTRISESSQKLASLSAVRGVEPARLTRIVRGDLDWIVMKALEKQRSRRYDSAAGLARDVRRHLDGDPVEARPPSSRYKLGKFARKHRAALAAAAGLALILAAATAVSAAMAVAASRARARSEAARKEAEATTRILIDLFRLPDPKLRRKNVRVGELLDGAIEKVEGDEAVSDGLRARVLRQLKSARDAAGAPGPRMADLMTGAVRDVIGGGATIPPRVRGRLLYALGLTCLTLNNDGAASHDAMAEAARIGDELLDPDDPELLATRAEVVNEGIPRPFDDRLERYARETIRRCERTLGRDDGLTLHARSLLAIYLGDNRRFDGTVEFARETLRLAESRYRPWDEPVYEARTVLGSLHHQTGDFQEAYAVAGRNYEAMSRPPGPGPRSYDAILVQGQLAQQAYQTSRLEESIDVRKDVVEKCVELLGEGHSLTLANRRQLGAAQWDLGRREEGMAEMRRVLARARVELGEADLFTLQLRSLVVRLDALPPANAAEAIPELRAVAASIGDDLSATSRFLLMDEVKFSLVYCELWTGRFEQAEKDCEDLVALVEDRRRRFGRDDWIRQREFRAKLQLAAARLCLSKFADARLLVDEVAGQIPEGEEDMGELLNEARYQRAAICTLEGRAAEALEISKDIERHHESLDLPRDVIPHRLRLLEADCHFQLGRYDEAERLWDETIPHLPPDLAEFRLRWGIQSRQGAVYMKRGEYARAEPLITAGYQEMKDRERLVEPSIRPRLAENARRVVDLYERWGKPDRAAEWRARVGRLDSPGLPEDVFARP</sequence>
<keyword evidence="2 5" id="KW-0547">Nucleotide-binding</keyword>
<accession>A0ABT6FL90</accession>
<dbReference type="PROSITE" id="PS00108">
    <property type="entry name" value="PROTEIN_KINASE_ST"/>
    <property type="match status" value="1"/>
</dbReference>
<dbReference type="Proteomes" id="UP001216907">
    <property type="component" value="Unassembled WGS sequence"/>
</dbReference>
<feature type="region of interest" description="Disordered" evidence="6">
    <location>
        <begin position="54"/>
        <end position="78"/>
    </location>
</feature>
<comment type="caution">
    <text evidence="8">The sequence shown here is derived from an EMBL/GenBank/DDBJ whole genome shotgun (WGS) entry which is preliminary data.</text>
</comment>
<evidence type="ECO:0000256" key="4">
    <source>
        <dbReference type="ARBA" id="ARBA00022840"/>
    </source>
</evidence>
<dbReference type="RefSeq" id="WP_277864671.1">
    <property type="nucleotide sequence ID" value="NZ_JARRAG010000005.1"/>
</dbReference>
<evidence type="ECO:0000256" key="3">
    <source>
        <dbReference type="ARBA" id="ARBA00022777"/>
    </source>
</evidence>
<evidence type="ECO:0000313" key="9">
    <source>
        <dbReference type="Proteomes" id="UP001216907"/>
    </source>
</evidence>
<dbReference type="PROSITE" id="PS50011">
    <property type="entry name" value="PROTEIN_KINASE_DOM"/>
    <property type="match status" value="1"/>
</dbReference>
<evidence type="ECO:0000313" key="8">
    <source>
        <dbReference type="EMBL" id="MDG3008346.1"/>
    </source>
</evidence>
<feature type="compositionally biased region" description="Low complexity" evidence="6">
    <location>
        <begin position="61"/>
        <end position="75"/>
    </location>
</feature>
<feature type="binding site" evidence="5">
    <location>
        <position position="119"/>
    </location>
    <ligand>
        <name>ATP</name>
        <dbReference type="ChEBI" id="CHEBI:30616"/>
    </ligand>
</feature>
<dbReference type="EMBL" id="JARRAG010000005">
    <property type="protein sequence ID" value="MDG3008346.1"/>
    <property type="molecule type" value="Genomic_DNA"/>
</dbReference>
<dbReference type="Gene3D" id="1.25.40.10">
    <property type="entry name" value="Tetratricopeptide repeat domain"/>
    <property type="match status" value="3"/>
</dbReference>
<dbReference type="InterPro" id="IPR011990">
    <property type="entry name" value="TPR-like_helical_dom_sf"/>
</dbReference>
<dbReference type="Gene3D" id="1.10.510.10">
    <property type="entry name" value="Transferase(Phosphotransferase) domain 1"/>
    <property type="match status" value="1"/>
</dbReference>
<dbReference type="PANTHER" id="PTHR43289:SF6">
    <property type="entry name" value="SERINE_THREONINE-PROTEIN KINASE NEKL-3"/>
    <property type="match status" value="1"/>
</dbReference>
<dbReference type="SUPFAM" id="SSF56112">
    <property type="entry name" value="Protein kinase-like (PK-like)"/>
    <property type="match status" value="1"/>
</dbReference>
<dbReference type="GO" id="GO:0004674">
    <property type="term" value="F:protein serine/threonine kinase activity"/>
    <property type="evidence" value="ECO:0007669"/>
    <property type="project" value="UniProtKB-EC"/>
</dbReference>
<dbReference type="CDD" id="cd14014">
    <property type="entry name" value="STKc_PknB_like"/>
    <property type="match status" value="1"/>
</dbReference>
<keyword evidence="3 8" id="KW-0418">Kinase</keyword>
<gene>
    <name evidence="8" type="ORF">PZE19_31645</name>
</gene>
<evidence type="ECO:0000256" key="5">
    <source>
        <dbReference type="PROSITE-ProRule" id="PRU10141"/>
    </source>
</evidence>
<proteinExistence type="predicted"/>
<dbReference type="InterPro" id="IPR011009">
    <property type="entry name" value="Kinase-like_dom_sf"/>
</dbReference>
<reference evidence="8 9" key="1">
    <citation type="submission" date="2023-03" db="EMBL/GenBank/DDBJ databases">
        <title>Paludisphaera mucosa sp. nov. a novel planctomycete from northern fen.</title>
        <authorList>
            <person name="Ivanova A."/>
        </authorList>
    </citation>
    <scope>NUCLEOTIDE SEQUENCE [LARGE SCALE GENOMIC DNA]</scope>
    <source>
        <strain evidence="8 9">Pla2</strain>
    </source>
</reference>
<keyword evidence="9" id="KW-1185">Reference proteome</keyword>
<dbReference type="InterPro" id="IPR000719">
    <property type="entry name" value="Prot_kinase_dom"/>
</dbReference>
<dbReference type="Pfam" id="PF00069">
    <property type="entry name" value="Pkinase"/>
    <property type="match status" value="1"/>
</dbReference>
<protein>
    <submittedName>
        <fullName evidence="8">Serine/threonine-protein kinase</fullName>
        <ecNumber evidence="8">2.7.11.1</ecNumber>
    </submittedName>
</protein>
<keyword evidence="4 5" id="KW-0067">ATP-binding</keyword>
<dbReference type="PROSITE" id="PS00107">
    <property type="entry name" value="PROTEIN_KINASE_ATP"/>
    <property type="match status" value="1"/>
</dbReference>
<dbReference type="PANTHER" id="PTHR43289">
    <property type="entry name" value="MITOGEN-ACTIVATED PROTEIN KINASE KINASE KINASE 20-RELATED"/>
    <property type="match status" value="1"/>
</dbReference>